<keyword evidence="7 11" id="KW-0472">Membrane</keyword>
<dbReference type="Pfam" id="PF01052">
    <property type="entry name" value="FliMN_C"/>
    <property type="match status" value="1"/>
</dbReference>
<dbReference type="InterPro" id="IPR001689">
    <property type="entry name" value="Flag_FliM"/>
</dbReference>
<evidence type="ECO:0000313" key="15">
    <source>
        <dbReference type="Proteomes" id="UP000198462"/>
    </source>
</evidence>
<evidence type="ECO:0000256" key="11">
    <source>
        <dbReference type="PIRNR" id="PIRNR002888"/>
    </source>
</evidence>
<comment type="caution">
    <text evidence="14">The sequence shown here is derived from an EMBL/GenBank/DDBJ whole genome shotgun (WGS) entry which is preliminary data.</text>
</comment>
<dbReference type="NCBIfam" id="TIGR01397">
    <property type="entry name" value="fliM_switch"/>
    <property type="match status" value="1"/>
</dbReference>
<dbReference type="Gene3D" id="3.40.1550.10">
    <property type="entry name" value="CheC-like"/>
    <property type="match status" value="1"/>
</dbReference>
<dbReference type="EMBL" id="NFZT01000001">
    <property type="protein sequence ID" value="OWV33553.1"/>
    <property type="molecule type" value="Genomic_DNA"/>
</dbReference>
<dbReference type="InterPro" id="IPR036429">
    <property type="entry name" value="SpoA-like_sf"/>
</dbReference>
<evidence type="ECO:0000256" key="8">
    <source>
        <dbReference type="ARBA" id="ARBA00023143"/>
    </source>
</evidence>
<dbReference type="SUPFAM" id="SSF101801">
    <property type="entry name" value="Surface presentation of antigens (SPOA)"/>
    <property type="match status" value="1"/>
</dbReference>
<keyword evidence="15" id="KW-1185">Reference proteome</keyword>
<dbReference type="GO" id="GO:0005886">
    <property type="term" value="C:plasma membrane"/>
    <property type="evidence" value="ECO:0007669"/>
    <property type="project" value="UniProtKB-SubCell"/>
</dbReference>
<evidence type="ECO:0000313" key="14">
    <source>
        <dbReference type="EMBL" id="OWV33553.1"/>
    </source>
</evidence>
<evidence type="ECO:0000256" key="10">
    <source>
        <dbReference type="NCBIfam" id="TIGR01397"/>
    </source>
</evidence>
<dbReference type="Gene3D" id="2.30.330.10">
    <property type="entry name" value="SpoA-like"/>
    <property type="match status" value="1"/>
</dbReference>
<dbReference type="PANTHER" id="PTHR30034">
    <property type="entry name" value="FLAGELLAR MOTOR SWITCH PROTEIN FLIM"/>
    <property type="match status" value="1"/>
</dbReference>
<evidence type="ECO:0000256" key="7">
    <source>
        <dbReference type="ARBA" id="ARBA00023136"/>
    </source>
</evidence>
<reference evidence="15" key="1">
    <citation type="submission" date="2017-05" db="EMBL/GenBank/DDBJ databases">
        <authorList>
            <person name="Lin X."/>
        </authorList>
    </citation>
    <scope>NUCLEOTIDE SEQUENCE [LARGE SCALE GENOMIC DNA]</scope>
    <source>
        <strain evidence="15">JLT2012</strain>
    </source>
</reference>
<evidence type="ECO:0000256" key="1">
    <source>
        <dbReference type="ARBA" id="ARBA00011049"/>
    </source>
</evidence>
<comment type="subcellular location">
    <subcellularLocation>
        <location evidence="11">Cell inner membrane</location>
        <topology evidence="11">Peripheral membrane protein</topology>
    </subcellularLocation>
    <subcellularLocation>
        <location evidence="11">Bacterial flagellum basal body</location>
    </subcellularLocation>
</comment>
<evidence type="ECO:0000256" key="4">
    <source>
        <dbReference type="ARBA" id="ARBA00022500"/>
    </source>
</evidence>
<evidence type="ECO:0000256" key="9">
    <source>
        <dbReference type="ARBA" id="ARBA00025044"/>
    </source>
</evidence>
<dbReference type="SUPFAM" id="SSF103039">
    <property type="entry name" value="CheC-like"/>
    <property type="match status" value="1"/>
</dbReference>
<keyword evidence="5 11" id="KW-0997">Cell inner membrane</keyword>
<dbReference type="PRINTS" id="PR00955">
    <property type="entry name" value="FLGMOTORFLIM"/>
</dbReference>
<gene>
    <name evidence="14" type="ORF">B5C34_08815</name>
</gene>
<evidence type="ECO:0000256" key="3">
    <source>
        <dbReference type="ARBA" id="ARBA00022475"/>
    </source>
</evidence>
<keyword evidence="4 11" id="KW-0145">Chemotaxis</keyword>
<evidence type="ECO:0000259" key="13">
    <source>
        <dbReference type="Pfam" id="PF01052"/>
    </source>
</evidence>
<comment type="similarity">
    <text evidence="1 11">Belongs to the FliM family.</text>
</comment>
<name>A0A219B5X9_9SPHN</name>
<dbReference type="PANTHER" id="PTHR30034:SF3">
    <property type="entry name" value="FLAGELLAR MOTOR SWITCH PROTEIN FLIM"/>
    <property type="match status" value="1"/>
</dbReference>
<dbReference type="CDD" id="cd17908">
    <property type="entry name" value="FliM"/>
    <property type="match status" value="1"/>
</dbReference>
<keyword evidence="14" id="KW-0282">Flagellum</keyword>
<dbReference type="RefSeq" id="WP_088712326.1">
    <property type="nucleotide sequence ID" value="NZ_NFZT01000001.1"/>
</dbReference>
<dbReference type="InterPro" id="IPR001543">
    <property type="entry name" value="FliN-like_C"/>
</dbReference>
<keyword evidence="3 11" id="KW-1003">Cell membrane</keyword>
<dbReference type="GO" id="GO:0050918">
    <property type="term" value="P:positive chemotaxis"/>
    <property type="evidence" value="ECO:0007669"/>
    <property type="project" value="TreeGrafter"/>
</dbReference>
<dbReference type="Proteomes" id="UP000198462">
    <property type="component" value="Unassembled WGS sequence"/>
</dbReference>
<protein>
    <recommendedName>
        <fullName evidence="2 10">Flagellar motor switch protein FliM</fullName>
    </recommendedName>
</protein>
<keyword evidence="14" id="KW-0969">Cilium</keyword>
<organism evidence="14 15">
    <name type="scientific">Pacificimonas flava</name>
    <dbReference type="NCBI Taxonomy" id="1234595"/>
    <lineage>
        <taxon>Bacteria</taxon>
        <taxon>Pseudomonadati</taxon>
        <taxon>Pseudomonadota</taxon>
        <taxon>Alphaproteobacteria</taxon>
        <taxon>Sphingomonadales</taxon>
        <taxon>Sphingosinicellaceae</taxon>
        <taxon>Pacificimonas</taxon>
    </lineage>
</organism>
<keyword evidence="14" id="KW-0966">Cell projection</keyword>
<dbReference type="AlphaFoldDB" id="A0A219B5X9"/>
<dbReference type="Pfam" id="PF02154">
    <property type="entry name" value="FliM"/>
    <property type="match status" value="1"/>
</dbReference>
<keyword evidence="8 11" id="KW-0975">Bacterial flagellum</keyword>
<feature type="compositionally biased region" description="Acidic residues" evidence="12">
    <location>
        <begin position="1"/>
        <end position="10"/>
    </location>
</feature>
<evidence type="ECO:0000256" key="12">
    <source>
        <dbReference type="SAM" id="MobiDB-lite"/>
    </source>
</evidence>
<accession>A0A219B5X9</accession>
<evidence type="ECO:0000256" key="6">
    <source>
        <dbReference type="ARBA" id="ARBA00022779"/>
    </source>
</evidence>
<feature type="domain" description="Flagellar motor switch protein FliN-like C-terminal" evidence="13">
    <location>
        <begin position="262"/>
        <end position="331"/>
    </location>
</feature>
<proteinExistence type="inferred from homology"/>
<sequence length="338" mass="36625">MADDFDDFDLPEPPMPADGDAAGALDQAGIDALFGEVGQKETRRTGVRAVIETNVVNHDRLPMLEVIFDRTVRTFATSMRNFTTDAIEVSLEGVDTVRFGDYMNHIALPAMIGVFRVSEWGSVGLITVDAPMIYAVVDALLGGRRGSGGTMIDGRGFTTIETRLVSRMIEVILSDISQAFSSIAPAEMKLERVETSPRFAAIAGPTNVCAAASFRVDMEGRGGRFSILLPYATLEPVRDQLLDGFMGEAEGGLNIWETHMEEEIRRTNVELDVVLGETEMRLADIRALSVGQAIRLSSGPEDPMAMQCGGIDLAPVQIGRLRQNVAVRLLKGISETSS</sequence>
<dbReference type="PIRSF" id="PIRSF002888">
    <property type="entry name" value="FliM"/>
    <property type="match status" value="1"/>
</dbReference>
<evidence type="ECO:0000256" key="2">
    <source>
        <dbReference type="ARBA" id="ARBA00021898"/>
    </source>
</evidence>
<comment type="function">
    <text evidence="9 11">FliM is one of three proteins (FliG, FliN, FliM) that forms the rotor-mounted switch complex (C ring), located at the base of the basal body. This complex interacts with the CheY and CheZ chemotaxis proteins, in addition to contacting components of the motor that determine the direction of flagellar rotation.</text>
</comment>
<feature type="region of interest" description="Disordered" evidence="12">
    <location>
        <begin position="1"/>
        <end position="22"/>
    </location>
</feature>
<dbReference type="GO" id="GO:0003774">
    <property type="term" value="F:cytoskeletal motor activity"/>
    <property type="evidence" value="ECO:0007669"/>
    <property type="project" value="InterPro"/>
</dbReference>
<keyword evidence="6 11" id="KW-0283">Flagellar rotation</keyword>
<dbReference type="GO" id="GO:0009425">
    <property type="term" value="C:bacterial-type flagellum basal body"/>
    <property type="evidence" value="ECO:0007669"/>
    <property type="project" value="UniProtKB-SubCell"/>
</dbReference>
<dbReference type="OrthoDB" id="9806941at2"/>
<evidence type="ECO:0000256" key="5">
    <source>
        <dbReference type="ARBA" id="ARBA00022519"/>
    </source>
</evidence>
<dbReference type="GO" id="GO:0071978">
    <property type="term" value="P:bacterial-type flagellum-dependent swarming motility"/>
    <property type="evidence" value="ECO:0007669"/>
    <property type="project" value="TreeGrafter"/>
</dbReference>
<dbReference type="InterPro" id="IPR028976">
    <property type="entry name" value="CheC-like_sf"/>
</dbReference>